<dbReference type="Proteomes" id="UP001153636">
    <property type="component" value="Chromosome 7"/>
</dbReference>
<proteinExistence type="predicted"/>
<accession>A0A9P0GKU3</accession>
<organism evidence="1 2">
    <name type="scientific">Psylliodes chrysocephalus</name>
    <dbReference type="NCBI Taxonomy" id="3402493"/>
    <lineage>
        <taxon>Eukaryota</taxon>
        <taxon>Metazoa</taxon>
        <taxon>Ecdysozoa</taxon>
        <taxon>Arthropoda</taxon>
        <taxon>Hexapoda</taxon>
        <taxon>Insecta</taxon>
        <taxon>Pterygota</taxon>
        <taxon>Neoptera</taxon>
        <taxon>Endopterygota</taxon>
        <taxon>Coleoptera</taxon>
        <taxon>Polyphaga</taxon>
        <taxon>Cucujiformia</taxon>
        <taxon>Chrysomeloidea</taxon>
        <taxon>Chrysomelidae</taxon>
        <taxon>Galerucinae</taxon>
        <taxon>Alticini</taxon>
        <taxon>Psylliodes</taxon>
    </lineage>
</organism>
<reference evidence="1" key="1">
    <citation type="submission" date="2022-01" db="EMBL/GenBank/DDBJ databases">
        <authorList>
            <person name="King R."/>
        </authorList>
    </citation>
    <scope>NUCLEOTIDE SEQUENCE</scope>
</reference>
<gene>
    <name evidence="1" type="ORF">PSYICH_LOCUS13087</name>
</gene>
<dbReference type="OrthoDB" id="6431883at2759"/>
<protein>
    <submittedName>
        <fullName evidence="1">Uncharacterized protein</fullName>
    </submittedName>
</protein>
<evidence type="ECO:0000313" key="1">
    <source>
        <dbReference type="EMBL" id="CAH1113391.1"/>
    </source>
</evidence>
<dbReference type="EMBL" id="OV651819">
    <property type="protein sequence ID" value="CAH1113391.1"/>
    <property type="molecule type" value="Genomic_DNA"/>
</dbReference>
<name>A0A9P0GKU3_9CUCU</name>
<evidence type="ECO:0000313" key="2">
    <source>
        <dbReference type="Proteomes" id="UP001153636"/>
    </source>
</evidence>
<keyword evidence="2" id="KW-1185">Reference proteome</keyword>
<dbReference type="AlphaFoldDB" id="A0A9P0GKU3"/>
<sequence>MRVEKCEALMRGLKSQQSLFTKVNIEQEALEIAKRGKPFTDEEMIKECVIALAEEMCPEKIWDIERKYQNELIDPNNTKNDIRLETILLLDVLHSLKLLYTPP</sequence>